<dbReference type="EMBL" id="MF795557">
    <property type="protein sequence ID" value="AXF74715.1"/>
    <property type="molecule type" value="Genomic_RNA"/>
</dbReference>
<accession>A0A218MIZ8</accession>
<evidence type="ECO:0000313" key="1">
    <source>
        <dbReference type="EMBL" id="ASE04578.1"/>
    </source>
</evidence>
<reference evidence="1" key="1">
    <citation type="submission" date="2017-02" db="EMBL/GenBank/DDBJ databases">
        <title>Molecular characterization of Tomato chlorosis virus in Taiwan.</title>
        <authorList>
            <person name="Kang Y.-C."/>
            <person name="Wang Y.-C."/>
            <person name="Hsia C.-M."/>
            <person name="Huang L.-H."/>
            <person name="Chen T.-C."/>
            <person name="Yeh S.-D."/>
        </authorList>
    </citation>
    <scope>NUCLEOTIDE SEQUENCE</scope>
    <source>
        <strain evidence="1">XS</strain>
    </source>
</reference>
<proteinExistence type="predicted"/>
<protein>
    <submittedName>
        <fullName evidence="1">P9 protein</fullName>
    </submittedName>
</protein>
<evidence type="ECO:0000313" key="2">
    <source>
        <dbReference type="EMBL" id="AXF74715.1"/>
    </source>
</evidence>
<gene>
    <name evidence="1" type="primary">ORF3</name>
</gene>
<reference evidence="2" key="2">
    <citation type="submission" date="2017-09" db="EMBL/GenBank/DDBJ databases">
        <title>Molecular Characterization and Detection of a genetically distinct Tomato chlorosis virus Isolate in Taiwan.</title>
        <authorList>
            <person name="Kang Y.-C."/>
            <person name="Chen T.-C."/>
        </authorList>
    </citation>
    <scope>NUCLEOTIDE SEQUENCE</scope>
    <source>
        <strain evidence="2">TN11</strain>
    </source>
</reference>
<name>A0A218MIZ8_9CLOS</name>
<dbReference type="EMBL" id="KY618797">
    <property type="protein sequence ID" value="ASE04578.1"/>
    <property type="molecule type" value="Genomic_RNA"/>
</dbReference>
<organism evidence="1">
    <name type="scientific">Tomato chlorosis virus</name>
    <dbReference type="NCBI Taxonomy" id="67754"/>
    <lineage>
        <taxon>Viruses</taxon>
        <taxon>Riboviria</taxon>
        <taxon>Orthornavirae</taxon>
        <taxon>Kitrinoviricota</taxon>
        <taxon>Alsuviricetes</taxon>
        <taxon>Martellivirales</taxon>
        <taxon>Closteroviridae</taxon>
        <taxon>Crinivirus</taxon>
        <taxon>Crinivirus tomatichlorosis</taxon>
    </lineage>
</organism>
<sequence>MFGVMDLEEMIKELGLAKVERFLTVYNQGRFVAFGNIETLLCLINQHFVEFNPQRAKLDIELSEVKDFLRCFESFRNFGLKK</sequence>